<dbReference type="Proteomes" id="UP000035352">
    <property type="component" value="Chromosome"/>
</dbReference>
<reference evidence="1 2" key="1">
    <citation type="submission" date="2015-05" db="EMBL/GenBank/DDBJ databases">
        <authorList>
            <person name="Tang B."/>
            <person name="Yu Y."/>
        </authorList>
    </citation>
    <scope>NUCLEOTIDE SEQUENCE [LARGE SCALE GENOMIC DNA]</scope>
    <source>
        <strain evidence="1 2">DSM 7029</strain>
    </source>
</reference>
<keyword evidence="2" id="KW-1185">Reference proteome</keyword>
<name>A0A0G3BPQ2_9BURK</name>
<dbReference type="EMBL" id="CP011371">
    <property type="protein sequence ID" value="AKJ29321.1"/>
    <property type="molecule type" value="Genomic_DNA"/>
</dbReference>
<dbReference type="RefSeq" id="WP_047194976.1">
    <property type="nucleotide sequence ID" value="NZ_CP011371.1"/>
</dbReference>
<evidence type="ECO:0000313" key="2">
    <source>
        <dbReference type="Proteomes" id="UP000035352"/>
    </source>
</evidence>
<dbReference type="OrthoDB" id="8853072at2"/>
<sequence>MTRLLLGNLESGTTDDEIRGLLARYGFPPIDNIEHLGGDGGTEAAVLKFQGVNPDVLYRLRTRIHEMHWKHRKITAQILTNNYYG</sequence>
<dbReference type="KEGG" id="pbh:AAW51_2630"/>
<protein>
    <recommendedName>
        <fullName evidence="3">RNA-binding protein</fullName>
    </recommendedName>
</protein>
<organism evidence="1 2">
    <name type="scientific">Caldimonas brevitalea</name>
    <dbReference type="NCBI Taxonomy" id="413882"/>
    <lineage>
        <taxon>Bacteria</taxon>
        <taxon>Pseudomonadati</taxon>
        <taxon>Pseudomonadota</taxon>
        <taxon>Betaproteobacteria</taxon>
        <taxon>Burkholderiales</taxon>
        <taxon>Sphaerotilaceae</taxon>
        <taxon>Caldimonas</taxon>
    </lineage>
</organism>
<accession>A0A0G3BPQ2</accession>
<dbReference type="AlphaFoldDB" id="A0A0G3BPQ2"/>
<proteinExistence type="predicted"/>
<evidence type="ECO:0008006" key="3">
    <source>
        <dbReference type="Google" id="ProtNLM"/>
    </source>
</evidence>
<dbReference type="STRING" id="413882.AAW51_2630"/>
<evidence type="ECO:0000313" key="1">
    <source>
        <dbReference type="EMBL" id="AKJ29321.1"/>
    </source>
</evidence>
<gene>
    <name evidence="1" type="ORF">AAW51_2630</name>
</gene>